<dbReference type="EMBL" id="JADBJN010000001">
    <property type="protein sequence ID" value="KAG5685102.1"/>
    <property type="molecule type" value="Genomic_DNA"/>
</dbReference>
<dbReference type="PROSITE" id="PS50071">
    <property type="entry name" value="HOMEOBOX_2"/>
    <property type="match status" value="1"/>
</dbReference>
<keyword evidence="12" id="KW-1185">Reference proteome</keyword>
<feature type="compositionally biased region" description="Polar residues" evidence="9">
    <location>
        <begin position="192"/>
        <end position="218"/>
    </location>
</feature>
<feature type="compositionally biased region" description="Polar residues" evidence="9">
    <location>
        <begin position="257"/>
        <end position="298"/>
    </location>
</feature>
<keyword evidence="2" id="KW-0217">Developmental protein</keyword>
<dbReference type="PANTHER" id="PTHR46294">
    <property type="entry name" value="SEGMENTATION PROTEIN EVEN-SKIPPED"/>
    <property type="match status" value="1"/>
</dbReference>
<dbReference type="CDD" id="cd00086">
    <property type="entry name" value="homeodomain"/>
    <property type="match status" value="1"/>
</dbReference>
<keyword evidence="3 7" id="KW-0238">DNA-binding</keyword>
<dbReference type="GO" id="GO:0005634">
    <property type="term" value="C:nucleus"/>
    <property type="evidence" value="ECO:0007669"/>
    <property type="project" value="UniProtKB-SubCell"/>
</dbReference>
<name>A0A9J6CTH9_POLVA</name>
<protein>
    <recommendedName>
        <fullName evidence="10">Homeobox domain-containing protein</fullName>
    </recommendedName>
</protein>
<feature type="region of interest" description="Disordered" evidence="9">
    <location>
        <begin position="23"/>
        <end position="56"/>
    </location>
</feature>
<evidence type="ECO:0000256" key="2">
    <source>
        <dbReference type="ARBA" id="ARBA00022473"/>
    </source>
</evidence>
<sequence length="316" mass="35188">MQGFRNYNIEAMQREQLHVVDFPPQYGKSTPPLSPNNSDCTSPTMENSNNNQAPVDPSIRRYRTAFTRDQLARLEKEFYKENYVSRPRRCELAAQLNLPESTIKVWFQNRRMKDKRQRIAIAWPYAAIYSDPTMAASILQACANSVGMAPYGYAHAPLIPQMPVMSPQMPSNHFPYTPYRYAPYPIPPPQRNTPGSTPPSTAQYPLLNGSLTGSNQLNYGPLTIPKPQCTPPHDILQSPTSQHSGLSLSPGSDKDSQNVNKCDLSSSSNEHSPIKSLASTPQGLLMTAPQSSPSQTILPVTPEKPLKLFKPYKSEV</sequence>
<dbReference type="GO" id="GO:0000978">
    <property type="term" value="F:RNA polymerase II cis-regulatory region sequence-specific DNA binding"/>
    <property type="evidence" value="ECO:0007669"/>
    <property type="project" value="TreeGrafter"/>
</dbReference>
<dbReference type="InterPro" id="IPR001356">
    <property type="entry name" value="HD"/>
</dbReference>
<evidence type="ECO:0000256" key="7">
    <source>
        <dbReference type="PROSITE-ProRule" id="PRU00108"/>
    </source>
</evidence>
<evidence type="ECO:0000259" key="10">
    <source>
        <dbReference type="PROSITE" id="PS50071"/>
    </source>
</evidence>
<evidence type="ECO:0000256" key="5">
    <source>
        <dbReference type="ARBA" id="ARBA00023242"/>
    </source>
</evidence>
<dbReference type="SUPFAM" id="SSF46689">
    <property type="entry name" value="Homeodomain-like"/>
    <property type="match status" value="1"/>
</dbReference>
<dbReference type="SMART" id="SM00389">
    <property type="entry name" value="HOX"/>
    <property type="match status" value="1"/>
</dbReference>
<feature type="region of interest" description="Disordered" evidence="9">
    <location>
        <begin position="185"/>
        <end position="316"/>
    </location>
</feature>
<dbReference type="PRINTS" id="PR00024">
    <property type="entry name" value="HOMEOBOX"/>
</dbReference>
<evidence type="ECO:0000256" key="6">
    <source>
        <dbReference type="ARBA" id="ARBA00038449"/>
    </source>
</evidence>
<feature type="DNA-binding region" description="Homeobox" evidence="7">
    <location>
        <begin position="59"/>
        <end position="118"/>
    </location>
</feature>
<comment type="similarity">
    <text evidence="6">Belongs to the even-skipped homeobox family.</text>
</comment>
<dbReference type="InterPro" id="IPR009057">
    <property type="entry name" value="Homeodomain-like_sf"/>
</dbReference>
<dbReference type="OrthoDB" id="6159439at2759"/>
<accession>A0A9J6CTH9</accession>
<evidence type="ECO:0000256" key="4">
    <source>
        <dbReference type="ARBA" id="ARBA00023155"/>
    </source>
</evidence>
<dbReference type="Proteomes" id="UP001107558">
    <property type="component" value="Chromosome 1"/>
</dbReference>
<feature type="compositionally biased region" description="Polar residues" evidence="9">
    <location>
        <begin position="35"/>
        <end position="53"/>
    </location>
</feature>
<evidence type="ECO:0000313" key="12">
    <source>
        <dbReference type="Proteomes" id="UP001107558"/>
    </source>
</evidence>
<comment type="subcellular location">
    <subcellularLocation>
        <location evidence="1 7 8">Nucleus</location>
    </subcellularLocation>
</comment>
<dbReference type="AlphaFoldDB" id="A0A9J6CTH9"/>
<gene>
    <name evidence="11" type="ORF">PVAND_014302</name>
</gene>
<keyword evidence="5 7" id="KW-0539">Nucleus</keyword>
<dbReference type="PROSITE" id="PS00027">
    <property type="entry name" value="HOMEOBOX_1"/>
    <property type="match status" value="1"/>
</dbReference>
<dbReference type="Gene3D" id="1.10.10.60">
    <property type="entry name" value="Homeodomain-like"/>
    <property type="match status" value="1"/>
</dbReference>
<feature type="compositionally biased region" description="Polar residues" evidence="9">
    <location>
        <begin position="237"/>
        <end position="250"/>
    </location>
</feature>
<dbReference type="InterPro" id="IPR052002">
    <property type="entry name" value="Even-skipped_HD"/>
</dbReference>
<feature type="domain" description="Homeobox" evidence="10">
    <location>
        <begin position="57"/>
        <end position="117"/>
    </location>
</feature>
<dbReference type="InterPro" id="IPR020479">
    <property type="entry name" value="HD_metazoa"/>
</dbReference>
<evidence type="ECO:0000313" key="11">
    <source>
        <dbReference type="EMBL" id="KAG5685102.1"/>
    </source>
</evidence>
<reference evidence="11" key="1">
    <citation type="submission" date="2021-03" db="EMBL/GenBank/DDBJ databases">
        <title>Chromosome level genome of the anhydrobiotic midge Polypedilum vanderplanki.</title>
        <authorList>
            <person name="Yoshida Y."/>
            <person name="Kikawada T."/>
            <person name="Gusev O."/>
        </authorList>
    </citation>
    <scope>NUCLEOTIDE SEQUENCE</scope>
    <source>
        <strain evidence="11">NIAS01</strain>
        <tissue evidence="11">Whole body or cell culture</tissue>
    </source>
</reference>
<keyword evidence="4 7" id="KW-0371">Homeobox</keyword>
<evidence type="ECO:0000256" key="1">
    <source>
        <dbReference type="ARBA" id="ARBA00004123"/>
    </source>
</evidence>
<dbReference type="FunFam" id="1.10.10.60:FF:000256">
    <property type="entry name" value="Even-skipped homeobox 1"/>
    <property type="match status" value="1"/>
</dbReference>
<evidence type="ECO:0000256" key="9">
    <source>
        <dbReference type="SAM" id="MobiDB-lite"/>
    </source>
</evidence>
<evidence type="ECO:0000256" key="8">
    <source>
        <dbReference type="RuleBase" id="RU000682"/>
    </source>
</evidence>
<evidence type="ECO:0000256" key="3">
    <source>
        <dbReference type="ARBA" id="ARBA00023125"/>
    </source>
</evidence>
<proteinExistence type="inferred from homology"/>
<dbReference type="PANTHER" id="PTHR46294:SF4">
    <property type="entry name" value="SEGMENTATION PROTEIN EVEN-SKIPPED"/>
    <property type="match status" value="1"/>
</dbReference>
<organism evidence="11 12">
    <name type="scientific">Polypedilum vanderplanki</name>
    <name type="common">Sleeping chironomid midge</name>
    <dbReference type="NCBI Taxonomy" id="319348"/>
    <lineage>
        <taxon>Eukaryota</taxon>
        <taxon>Metazoa</taxon>
        <taxon>Ecdysozoa</taxon>
        <taxon>Arthropoda</taxon>
        <taxon>Hexapoda</taxon>
        <taxon>Insecta</taxon>
        <taxon>Pterygota</taxon>
        <taxon>Neoptera</taxon>
        <taxon>Endopterygota</taxon>
        <taxon>Diptera</taxon>
        <taxon>Nematocera</taxon>
        <taxon>Chironomoidea</taxon>
        <taxon>Chironomidae</taxon>
        <taxon>Chironominae</taxon>
        <taxon>Polypedilum</taxon>
        <taxon>Polypedilum</taxon>
    </lineage>
</organism>
<dbReference type="GO" id="GO:0000981">
    <property type="term" value="F:DNA-binding transcription factor activity, RNA polymerase II-specific"/>
    <property type="evidence" value="ECO:0007669"/>
    <property type="project" value="InterPro"/>
</dbReference>
<dbReference type="InterPro" id="IPR017970">
    <property type="entry name" value="Homeobox_CS"/>
</dbReference>
<comment type="caution">
    <text evidence="11">The sequence shown here is derived from an EMBL/GenBank/DDBJ whole genome shotgun (WGS) entry which is preliminary data.</text>
</comment>
<dbReference type="Pfam" id="PF00046">
    <property type="entry name" value="Homeodomain"/>
    <property type="match status" value="1"/>
</dbReference>